<gene>
    <name evidence="1" type="ORF">S06H3_10820</name>
</gene>
<protein>
    <submittedName>
        <fullName evidence="1">Uncharacterized protein</fullName>
    </submittedName>
</protein>
<dbReference type="EMBL" id="BARV01005102">
    <property type="protein sequence ID" value="GAI11120.1"/>
    <property type="molecule type" value="Genomic_DNA"/>
</dbReference>
<accession>X1M8U9</accession>
<comment type="caution">
    <text evidence="1">The sequence shown here is derived from an EMBL/GenBank/DDBJ whole genome shotgun (WGS) entry which is preliminary data.</text>
</comment>
<name>X1M8U9_9ZZZZ</name>
<reference evidence="1" key="1">
    <citation type="journal article" date="2014" name="Front. Microbiol.">
        <title>High frequency of phylogenetically diverse reductive dehalogenase-homologous genes in deep subseafloor sedimentary metagenomes.</title>
        <authorList>
            <person name="Kawai M."/>
            <person name="Futagami T."/>
            <person name="Toyoda A."/>
            <person name="Takaki Y."/>
            <person name="Nishi S."/>
            <person name="Hori S."/>
            <person name="Arai W."/>
            <person name="Tsubouchi T."/>
            <person name="Morono Y."/>
            <person name="Uchiyama I."/>
            <person name="Ito T."/>
            <person name="Fujiyama A."/>
            <person name="Inagaki F."/>
            <person name="Takami H."/>
        </authorList>
    </citation>
    <scope>NUCLEOTIDE SEQUENCE</scope>
    <source>
        <strain evidence="1">Expedition CK06-06</strain>
    </source>
</reference>
<organism evidence="1">
    <name type="scientific">marine sediment metagenome</name>
    <dbReference type="NCBI Taxonomy" id="412755"/>
    <lineage>
        <taxon>unclassified sequences</taxon>
        <taxon>metagenomes</taxon>
        <taxon>ecological metagenomes</taxon>
    </lineage>
</organism>
<proteinExistence type="predicted"/>
<sequence length="32" mass="3242">PLLRLSLPGAGLLASFGTGSFRNIIVIASNVS</sequence>
<feature type="non-terminal residue" evidence="1">
    <location>
        <position position="1"/>
    </location>
</feature>
<evidence type="ECO:0000313" key="1">
    <source>
        <dbReference type="EMBL" id="GAI11120.1"/>
    </source>
</evidence>
<dbReference type="AlphaFoldDB" id="X1M8U9"/>